<dbReference type="GO" id="GO:0008270">
    <property type="term" value="F:zinc ion binding"/>
    <property type="evidence" value="ECO:0007669"/>
    <property type="project" value="InterPro"/>
</dbReference>
<dbReference type="SUPFAM" id="SSF57701">
    <property type="entry name" value="Zn2/Cys6 DNA-binding domain"/>
    <property type="match status" value="1"/>
</dbReference>
<dbReference type="AlphaFoldDB" id="A0A3D8SEI6"/>
<keyword evidence="2" id="KW-0238">DNA-binding</keyword>
<protein>
    <recommendedName>
        <fullName evidence="6">Zn(2)-C6 fungal-type domain-containing protein</fullName>
    </recommendedName>
</protein>
<keyword evidence="3" id="KW-0804">Transcription</keyword>
<dbReference type="Proteomes" id="UP000256690">
    <property type="component" value="Unassembled WGS sequence"/>
</dbReference>
<organism evidence="7 8">
    <name type="scientific">Aspergillus mulundensis</name>
    <dbReference type="NCBI Taxonomy" id="1810919"/>
    <lineage>
        <taxon>Eukaryota</taxon>
        <taxon>Fungi</taxon>
        <taxon>Dikarya</taxon>
        <taxon>Ascomycota</taxon>
        <taxon>Pezizomycotina</taxon>
        <taxon>Eurotiomycetes</taxon>
        <taxon>Eurotiomycetidae</taxon>
        <taxon>Eurotiales</taxon>
        <taxon>Aspergillaceae</taxon>
        <taxon>Aspergillus</taxon>
        <taxon>Aspergillus subgen. Nidulantes</taxon>
    </lineage>
</organism>
<keyword evidence="4" id="KW-0539">Nucleus</keyword>
<evidence type="ECO:0000256" key="2">
    <source>
        <dbReference type="ARBA" id="ARBA00023125"/>
    </source>
</evidence>
<dbReference type="InterPro" id="IPR001138">
    <property type="entry name" value="Zn2Cys6_DnaBD"/>
</dbReference>
<feature type="compositionally biased region" description="Low complexity" evidence="5">
    <location>
        <begin position="208"/>
        <end position="224"/>
    </location>
</feature>
<feature type="region of interest" description="Disordered" evidence="5">
    <location>
        <begin position="208"/>
        <end position="235"/>
    </location>
</feature>
<accession>A0A3D8SEI6</accession>
<dbReference type="GO" id="GO:0003677">
    <property type="term" value="F:DNA binding"/>
    <property type="evidence" value="ECO:0007669"/>
    <property type="project" value="UniProtKB-KW"/>
</dbReference>
<evidence type="ECO:0000256" key="1">
    <source>
        <dbReference type="ARBA" id="ARBA00023015"/>
    </source>
</evidence>
<keyword evidence="1" id="KW-0805">Transcription regulation</keyword>
<dbReference type="CDD" id="cd00067">
    <property type="entry name" value="GAL4"/>
    <property type="match status" value="1"/>
</dbReference>
<gene>
    <name evidence="7" type="ORF">DSM5745_04504</name>
</gene>
<keyword evidence="8" id="KW-1185">Reference proteome</keyword>
<evidence type="ECO:0000313" key="7">
    <source>
        <dbReference type="EMBL" id="RDW84178.1"/>
    </source>
</evidence>
<dbReference type="GeneID" id="38114874"/>
<feature type="region of interest" description="Disordered" evidence="5">
    <location>
        <begin position="1"/>
        <end position="23"/>
    </location>
</feature>
<dbReference type="GO" id="GO:0000981">
    <property type="term" value="F:DNA-binding transcription factor activity, RNA polymerase II-specific"/>
    <property type="evidence" value="ECO:0007669"/>
    <property type="project" value="InterPro"/>
</dbReference>
<reference evidence="7 8" key="1">
    <citation type="journal article" date="2018" name="IMA Fungus">
        <title>IMA Genome-F 9: Draft genome sequence of Annulohypoxylon stygium, Aspergillus mulundensis, Berkeleyomyces basicola (syn. Thielaviopsis basicola), Ceratocystis smalleyi, two Cercospora beticola strains, Coleophoma cylindrospora, Fusarium fracticaudum, Phialophora cf. hyalina, and Morchella septimelata.</title>
        <authorList>
            <person name="Wingfield B.D."/>
            <person name="Bills G.F."/>
            <person name="Dong Y."/>
            <person name="Huang W."/>
            <person name="Nel W.J."/>
            <person name="Swalarsk-Parry B.S."/>
            <person name="Vaghefi N."/>
            <person name="Wilken P.M."/>
            <person name="An Z."/>
            <person name="de Beer Z.W."/>
            <person name="De Vos L."/>
            <person name="Chen L."/>
            <person name="Duong T.A."/>
            <person name="Gao Y."/>
            <person name="Hammerbacher A."/>
            <person name="Kikkert J.R."/>
            <person name="Li Y."/>
            <person name="Li H."/>
            <person name="Li K."/>
            <person name="Li Q."/>
            <person name="Liu X."/>
            <person name="Ma X."/>
            <person name="Naidoo K."/>
            <person name="Pethybridge S.J."/>
            <person name="Sun J."/>
            <person name="Steenkamp E.T."/>
            <person name="van der Nest M.A."/>
            <person name="van Wyk S."/>
            <person name="Wingfield M.J."/>
            <person name="Xiong C."/>
            <person name="Yue Q."/>
            <person name="Zhang X."/>
        </authorList>
    </citation>
    <scope>NUCLEOTIDE SEQUENCE [LARGE SCALE GENOMIC DNA]</scope>
    <source>
        <strain evidence="7 8">DSM 5745</strain>
    </source>
</reference>
<dbReference type="InterPro" id="IPR036864">
    <property type="entry name" value="Zn2-C6_fun-type_DNA-bd_sf"/>
</dbReference>
<evidence type="ECO:0000313" key="8">
    <source>
        <dbReference type="Proteomes" id="UP000256690"/>
    </source>
</evidence>
<dbReference type="EMBL" id="PVWQ01000004">
    <property type="protein sequence ID" value="RDW84178.1"/>
    <property type="molecule type" value="Genomic_DNA"/>
</dbReference>
<name>A0A3D8SEI6_9EURO</name>
<feature type="domain" description="Zn(2)-C6 fungal-type" evidence="6">
    <location>
        <begin position="317"/>
        <end position="346"/>
    </location>
</feature>
<proteinExistence type="predicted"/>
<evidence type="ECO:0000256" key="4">
    <source>
        <dbReference type="ARBA" id="ARBA00023242"/>
    </source>
</evidence>
<evidence type="ECO:0000259" key="6">
    <source>
        <dbReference type="PROSITE" id="PS50048"/>
    </source>
</evidence>
<evidence type="ECO:0000256" key="5">
    <source>
        <dbReference type="SAM" id="MobiDB-lite"/>
    </source>
</evidence>
<dbReference type="PROSITE" id="PS50048">
    <property type="entry name" value="ZN2_CY6_FUNGAL_2"/>
    <property type="match status" value="1"/>
</dbReference>
<dbReference type="RefSeq" id="XP_026605516.1">
    <property type="nucleotide sequence ID" value="XM_026746520.1"/>
</dbReference>
<comment type="caution">
    <text evidence="7">The sequence shown here is derived from an EMBL/GenBank/DDBJ whole genome shotgun (WGS) entry which is preliminary data.</text>
</comment>
<evidence type="ECO:0000256" key="3">
    <source>
        <dbReference type="ARBA" id="ARBA00023163"/>
    </source>
</evidence>
<sequence length="357" mass="39136">MSRTGPLRVLESTPFHPPTARPSLDPTMDLGLYIGRGAISAHDPNLPASVVPKYRHWALVTHCALTEDCTVYTVTLTRASDNASESASESTSTNIATPLNTTYIYKCCTFPARTLKQTSSLFADLEQIGYVSESPEVAEILARVESRRCCEWVLAALQALDDARLVTDSVAGVIALMMCLPEVRRSRLGLEMQERAFRSLEAAAQSRVQGQAQAQAQNQGPGTARSDSGSSAGELESALETLPILPPIRPGSSASDTGADTPALPAISTLVDLTTWNCSERAPVIVAREDHTPATAREVMDELFNKEHAPTRSRFSRCLPCHYHNRTCDRQRPCSHCVRVHRDCVFDDEIQYCRCFL</sequence>